<dbReference type="PATRIC" id="fig|997881.3.peg.3195"/>
<feature type="non-terminal residue" evidence="2">
    <location>
        <position position="1"/>
    </location>
</feature>
<dbReference type="EMBL" id="AGXP01000032">
    <property type="protein sequence ID" value="EIY95026.1"/>
    <property type="molecule type" value="Genomic_DNA"/>
</dbReference>
<dbReference type="HOGENOM" id="CLU_387116_0_0_10"/>
<comment type="caution">
    <text evidence="2">The sequence shown here is derived from an EMBL/GenBank/DDBJ whole genome shotgun (WGS) entry which is preliminary data.</text>
</comment>
<evidence type="ECO:0000313" key="2">
    <source>
        <dbReference type="EMBL" id="EIY95026.1"/>
    </source>
</evidence>
<proteinExistence type="predicted"/>
<organism evidence="2 3">
    <name type="scientific">Bacteroides fragilis CL05T12C13</name>
    <dbReference type="NCBI Taxonomy" id="997881"/>
    <lineage>
        <taxon>Bacteria</taxon>
        <taxon>Pseudomonadati</taxon>
        <taxon>Bacteroidota</taxon>
        <taxon>Bacteroidia</taxon>
        <taxon>Bacteroidales</taxon>
        <taxon>Bacteroidaceae</taxon>
        <taxon>Bacteroides</taxon>
    </lineage>
</organism>
<dbReference type="Proteomes" id="UP000003917">
    <property type="component" value="Unassembled WGS sequence"/>
</dbReference>
<dbReference type="InterPro" id="IPR032594">
    <property type="entry name" value="DUF4906"/>
</dbReference>
<accession>I9VHF5</accession>
<evidence type="ECO:0000313" key="3">
    <source>
        <dbReference type="Proteomes" id="UP000003917"/>
    </source>
</evidence>
<dbReference type="Pfam" id="PF16249">
    <property type="entry name" value="DUF4906"/>
    <property type="match status" value="1"/>
</dbReference>
<protein>
    <recommendedName>
        <fullName evidence="1">DUF4906 domain-containing protein</fullName>
    </recommendedName>
</protein>
<gene>
    <name evidence="2" type="ORF">HMPREF1080_03025</name>
</gene>
<feature type="domain" description="DUF4906" evidence="1">
    <location>
        <begin position="214"/>
        <end position="286"/>
    </location>
</feature>
<sequence>AFDVTQAVDAVTRSVPAVPDKLYNLEILQYDRNGNYKAGNSYGTVNLGTHLDVTLNVMNDCQLLVVARGNGGAVGSLVNKNLDGTEGVKSVEVSSEVINKINPSTANAINAMPYVLHLEHVNVVTGTDGKAVIQSPDGSYDTRLLLKRLAARLTVNWNYNVSGYKLKQLLIQSVPLNYSVVDGMESDGTYPLLVSQFTTLEVPVTDANAAQGSYSCWMPANVRGERAAANSELLRIKANAPTGSSFLNFVAVNDADVKKKLDYRVYIGSGPSTDFNIYKNKEYSYAVDFSHTGIPTTDKRVTYIDPIPASENNDNLVATANCFMVSPGGSFCFDPFAFQQGKSVITNTVLKGWCTAGSVGIRSVRLLWQTKENGDLGDAVMGIANSDNDHTNIVDIKARDGSPLTGPATDLGQCLIYCRVAANTSGGSGVIAAYDGANGTGNILWSWHVWVTDYRPDASGIETVLTPENKRKFKLGTSNTVMMDRNLGAYEGAVSIPGTTLERSRTSGFHYQKGRKDPFPSSYTTEKNMPEVYKFTLSATSPPKHIMNRYEANGIRAIVPRSISSGATTLQNAYQHPVSISGSQFYDNNNGQWCTEYESVKWDVTKTVHDPCPAGWRVPQAADLQVLVDYNTSIPTTAKSDGGMLLKYDATNNRTYLRFTGYPPNITQLNYVGTDGYINSMGHNGTMAVSARSNKISVGMQDYDAHTTRCVQE</sequence>
<reference evidence="2 3" key="1">
    <citation type="submission" date="2012-02" db="EMBL/GenBank/DDBJ databases">
        <title>The Genome Sequence of Bacteroides fragilis CL05T12C13.</title>
        <authorList>
            <consortium name="The Broad Institute Genome Sequencing Platform"/>
            <person name="Earl A."/>
            <person name="Ward D."/>
            <person name="Feldgarden M."/>
            <person name="Gevers D."/>
            <person name="Zitomersky N.L."/>
            <person name="Coyne M.J."/>
            <person name="Comstock L.E."/>
            <person name="Young S.K."/>
            <person name="Zeng Q."/>
            <person name="Gargeya S."/>
            <person name="Fitzgerald M."/>
            <person name="Haas B."/>
            <person name="Abouelleil A."/>
            <person name="Alvarado L."/>
            <person name="Arachchi H.M."/>
            <person name="Berlin A."/>
            <person name="Chapman S.B."/>
            <person name="Gearin G."/>
            <person name="Goldberg J."/>
            <person name="Griggs A."/>
            <person name="Gujja S."/>
            <person name="Hansen M."/>
            <person name="Heiman D."/>
            <person name="Howarth C."/>
            <person name="Larimer J."/>
            <person name="Lui A."/>
            <person name="MacDonald P.J.P."/>
            <person name="McCowen C."/>
            <person name="Montmayeur A."/>
            <person name="Murphy C."/>
            <person name="Neiman D."/>
            <person name="Pearson M."/>
            <person name="Priest M."/>
            <person name="Roberts A."/>
            <person name="Saif S."/>
            <person name="Shea T."/>
            <person name="Sisk P."/>
            <person name="Stolte C."/>
            <person name="Sykes S."/>
            <person name="Wortman J."/>
            <person name="Nusbaum C."/>
            <person name="Birren B."/>
        </authorList>
    </citation>
    <scope>NUCLEOTIDE SEQUENCE [LARGE SCALE GENOMIC DNA]</scope>
    <source>
        <strain evidence="2 3">CL05T12C13</strain>
    </source>
</reference>
<evidence type="ECO:0000259" key="1">
    <source>
        <dbReference type="Pfam" id="PF16249"/>
    </source>
</evidence>
<name>I9VHF5_BACFG</name>
<dbReference type="AlphaFoldDB" id="I9VHF5"/>